<keyword evidence="2" id="KW-1185">Reference proteome</keyword>
<dbReference type="AlphaFoldDB" id="A0A1H7UI56"/>
<accession>A0A1H7UI56</accession>
<protein>
    <recommendedName>
        <fullName evidence="3">ABC transporter ATPase</fullName>
    </recommendedName>
</protein>
<evidence type="ECO:0000313" key="1">
    <source>
        <dbReference type="EMBL" id="SEL96712.1"/>
    </source>
</evidence>
<dbReference type="Proteomes" id="UP000198984">
    <property type="component" value="Unassembled WGS sequence"/>
</dbReference>
<name>A0A1H7UI56_9BACT</name>
<organism evidence="1 2">
    <name type="scientific">Chitinophaga rupis</name>
    <dbReference type="NCBI Taxonomy" id="573321"/>
    <lineage>
        <taxon>Bacteria</taxon>
        <taxon>Pseudomonadati</taxon>
        <taxon>Bacteroidota</taxon>
        <taxon>Chitinophagia</taxon>
        <taxon>Chitinophagales</taxon>
        <taxon>Chitinophagaceae</taxon>
        <taxon>Chitinophaga</taxon>
    </lineage>
</organism>
<dbReference type="OrthoDB" id="978691at2"/>
<reference evidence="1 2" key="1">
    <citation type="submission" date="2016-10" db="EMBL/GenBank/DDBJ databases">
        <authorList>
            <person name="de Groot N.N."/>
        </authorList>
    </citation>
    <scope>NUCLEOTIDE SEQUENCE [LARGE SCALE GENOMIC DNA]</scope>
    <source>
        <strain evidence="1 2">DSM 21039</strain>
    </source>
</reference>
<dbReference type="STRING" id="573321.SAMN04488505_10315"/>
<proteinExistence type="predicted"/>
<gene>
    <name evidence="1" type="ORF">SAMN04488505_10315</name>
</gene>
<dbReference type="RefSeq" id="WP_089912043.1">
    <property type="nucleotide sequence ID" value="NZ_FOBB01000003.1"/>
</dbReference>
<sequence length="171" mass="19613">MTIAAIKQLLPADFAPDSRVWIYQSNRPFNERETLEINEQLHQFATQWQSHGTPVKGFGQLFFNQVIVLMADENATGVSGCSTDSSVRVIKSLERQYEVNLFDRLLLGFVVKDQLQLLPMAQLPYAFEKGFIDENTLYLNNTVLTKQELEEKWLLPVKDSWVMKKVASVSK</sequence>
<evidence type="ECO:0008006" key="3">
    <source>
        <dbReference type="Google" id="ProtNLM"/>
    </source>
</evidence>
<evidence type="ECO:0000313" key="2">
    <source>
        <dbReference type="Proteomes" id="UP000198984"/>
    </source>
</evidence>
<dbReference type="EMBL" id="FOBB01000003">
    <property type="protein sequence ID" value="SEL96712.1"/>
    <property type="molecule type" value="Genomic_DNA"/>
</dbReference>